<organism evidence="3 4">
    <name type="scientific">Vulcaniibacterium tengchongense</name>
    <dbReference type="NCBI Taxonomy" id="1273429"/>
    <lineage>
        <taxon>Bacteria</taxon>
        <taxon>Pseudomonadati</taxon>
        <taxon>Pseudomonadota</taxon>
        <taxon>Gammaproteobacteria</taxon>
        <taxon>Lysobacterales</taxon>
        <taxon>Lysobacteraceae</taxon>
        <taxon>Vulcaniibacterium</taxon>
    </lineage>
</organism>
<keyword evidence="2" id="KW-1133">Transmembrane helix</keyword>
<proteinExistence type="predicted"/>
<dbReference type="EMBL" id="RKQN01000006">
    <property type="protein sequence ID" value="RPE74812.1"/>
    <property type="molecule type" value="Genomic_DNA"/>
</dbReference>
<keyword evidence="2" id="KW-0472">Membrane</keyword>
<gene>
    <name evidence="3" type="ORF">EDC50_3025</name>
</gene>
<dbReference type="RefSeq" id="WP_123771338.1">
    <property type="nucleotide sequence ID" value="NZ_RKQN01000006.1"/>
</dbReference>
<evidence type="ECO:0000313" key="4">
    <source>
        <dbReference type="Proteomes" id="UP000269708"/>
    </source>
</evidence>
<dbReference type="InterPro" id="IPR025738">
    <property type="entry name" value="BatD"/>
</dbReference>
<feature type="region of interest" description="Disordered" evidence="1">
    <location>
        <begin position="456"/>
        <end position="475"/>
    </location>
</feature>
<dbReference type="Pfam" id="PF13584">
    <property type="entry name" value="BatD"/>
    <property type="match status" value="1"/>
</dbReference>
<evidence type="ECO:0000256" key="2">
    <source>
        <dbReference type="SAM" id="Phobius"/>
    </source>
</evidence>
<keyword evidence="4" id="KW-1185">Reference proteome</keyword>
<sequence>MRIAADRSAPVRARPLRTGLFRACLFLLLALPGLDALAQARAWLDRDRIHAGETVTLNVETAEAGAEPDYAPLQAGFELSARTSRREFELANGRARTRTLYAVALKPRRAGAIAVPALRVGGARTAPLLLTVEPAPAAAPARAGEDVFIESEADDADPYVQQAVGWVVRLYSAAPLVSGQLDQPAPEGATLQRVGDDVQYTREAAGRRYHVVERRFLLIPERSGTLAVPGARFEGRGTGGFFDDLFGDRGGELQAQAAPRTLQVRPIPQDAPQPWLPLQDLTLRYRAAPQGLRAGAAAGLTIELEADGATAAQLPAVELPPIDGAQVFADPPQVDERIVDGRPHAKLTRRFALVPARAGPVRLDGLRLPWWDVRAGAARTATLPPLRWQAAPAVSGQAADRPAAAVPEAAPDTAAPARGAAAQAFAAHRGWILATLAFAALWLFTLVWGLHRGAPAEPKPAGTAPQPGSAPPRRDAAALRRVLDTGDLGEVAQALCALAQPPAASIDELVARIDDAGQRDALRALQRARWADGDAANARTLLRRAFARPPRWRGDGDRVEEPLPPLYPPR</sequence>
<feature type="transmembrane region" description="Helical" evidence="2">
    <location>
        <begin position="431"/>
        <end position="450"/>
    </location>
</feature>
<dbReference type="AlphaFoldDB" id="A0A3N4UVM2"/>
<evidence type="ECO:0000256" key="1">
    <source>
        <dbReference type="SAM" id="MobiDB-lite"/>
    </source>
</evidence>
<accession>A0A3N4UVM2</accession>
<dbReference type="PANTHER" id="PTHR40940:SF1">
    <property type="entry name" value="PROTEIN BATD"/>
    <property type="match status" value="1"/>
</dbReference>
<feature type="compositionally biased region" description="Basic and acidic residues" evidence="1">
    <location>
        <begin position="552"/>
        <end position="561"/>
    </location>
</feature>
<feature type="region of interest" description="Disordered" evidence="1">
    <location>
        <begin position="549"/>
        <end position="570"/>
    </location>
</feature>
<dbReference type="PANTHER" id="PTHR40940">
    <property type="entry name" value="PROTEIN BATD-RELATED"/>
    <property type="match status" value="1"/>
</dbReference>
<protein>
    <submittedName>
        <fullName evidence="3">Oxygen tolerance protein BatD</fullName>
    </submittedName>
</protein>
<dbReference type="Proteomes" id="UP000269708">
    <property type="component" value="Unassembled WGS sequence"/>
</dbReference>
<evidence type="ECO:0000313" key="3">
    <source>
        <dbReference type="EMBL" id="RPE74812.1"/>
    </source>
</evidence>
<reference evidence="3 4" key="1">
    <citation type="submission" date="2018-11" db="EMBL/GenBank/DDBJ databases">
        <title>Genomic Encyclopedia of Type Strains, Phase IV (KMG-IV): sequencing the most valuable type-strain genomes for metagenomic binning, comparative biology and taxonomic classification.</title>
        <authorList>
            <person name="Goeker M."/>
        </authorList>
    </citation>
    <scope>NUCLEOTIDE SEQUENCE [LARGE SCALE GENOMIC DNA]</scope>
    <source>
        <strain evidence="3 4">DSM 25623</strain>
    </source>
</reference>
<keyword evidence="2" id="KW-0812">Transmembrane</keyword>
<name>A0A3N4UVM2_9GAMM</name>
<comment type="caution">
    <text evidence="3">The sequence shown here is derived from an EMBL/GenBank/DDBJ whole genome shotgun (WGS) entry which is preliminary data.</text>
</comment>